<dbReference type="EMBL" id="FNYQ01000076">
    <property type="protein sequence ID" value="SEJ31602.1"/>
    <property type="molecule type" value="Genomic_DNA"/>
</dbReference>
<dbReference type="InterPro" id="IPR032418">
    <property type="entry name" value="E1_FCCH"/>
</dbReference>
<dbReference type="RefSeq" id="WP_090734060.1">
    <property type="nucleotide sequence ID" value="NZ_FNYQ01000076.1"/>
</dbReference>
<feature type="domain" description="Ubiquitin-activating enzyme E1 FCCH" evidence="1">
    <location>
        <begin position="43"/>
        <end position="101"/>
    </location>
</feature>
<accession>A0A1H6Y371</accession>
<evidence type="ECO:0000313" key="3">
    <source>
        <dbReference type="Proteomes" id="UP000199250"/>
    </source>
</evidence>
<gene>
    <name evidence="2" type="ORF">SAMN04244572_03515</name>
</gene>
<dbReference type="AlphaFoldDB" id="A0A1H6Y371"/>
<protein>
    <submittedName>
        <fullName evidence="2">Phage tail tube protein, TTP</fullName>
    </submittedName>
</protein>
<proteinExistence type="predicted"/>
<organism evidence="2 3">
    <name type="scientific">Azotobacter beijerinckii</name>
    <dbReference type="NCBI Taxonomy" id="170623"/>
    <lineage>
        <taxon>Bacteria</taxon>
        <taxon>Pseudomonadati</taxon>
        <taxon>Pseudomonadota</taxon>
        <taxon>Gammaproteobacteria</taxon>
        <taxon>Pseudomonadales</taxon>
        <taxon>Pseudomonadaceae</taxon>
        <taxon>Azotobacter</taxon>
    </lineage>
</organism>
<name>A0A1H6Y371_9GAMM</name>
<reference evidence="2 3" key="1">
    <citation type="submission" date="2016-10" db="EMBL/GenBank/DDBJ databases">
        <authorList>
            <person name="de Groot N.N."/>
        </authorList>
    </citation>
    <scope>NUCLEOTIDE SEQUENCE [LARGE SCALE GENOMIC DNA]</scope>
    <source>
        <strain evidence="2 3">DSM 373</strain>
    </source>
</reference>
<dbReference type="Gene3D" id="4.10.410.40">
    <property type="match status" value="1"/>
</dbReference>
<evidence type="ECO:0000259" key="1">
    <source>
        <dbReference type="Pfam" id="PF16190"/>
    </source>
</evidence>
<dbReference type="OrthoDB" id="6875126at2"/>
<evidence type="ECO:0000313" key="2">
    <source>
        <dbReference type="EMBL" id="SEJ31602.1"/>
    </source>
</evidence>
<dbReference type="Pfam" id="PF16190">
    <property type="entry name" value="E1_FCCH"/>
    <property type="match status" value="1"/>
</dbReference>
<sequence length="217" mass="22764">MARKSRAVSSQGTRFFIQQAAAAGTPVTLTGISKAAKAVLTFASHSFVVGDVLTIAGVTGMTQINGLSGVVGAVTTTTVTLENIDSSGFTAYTSGGTATPVTFIETDQHKSYSGFDGQASEIDTTTLVSEAREKSLGLQDFGGMSVDLHYVEDDAFQVEAKVAKADGEPRWFRLIKKNGYRKLWQGYVRSLSDAGAVDGTNAGSLSVTITGAVYEVK</sequence>
<dbReference type="Proteomes" id="UP000199250">
    <property type="component" value="Unassembled WGS sequence"/>
</dbReference>